<evidence type="ECO:0000256" key="3">
    <source>
        <dbReference type="ARBA" id="ARBA00022989"/>
    </source>
</evidence>
<name>A0A6A5Y167_9PLEO</name>
<dbReference type="Pfam" id="PF04479">
    <property type="entry name" value="RTA1"/>
    <property type="match status" value="1"/>
</dbReference>
<dbReference type="GO" id="GO:0016020">
    <property type="term" value="C:membrane"/>
    <property type="evidence" value="ECO:0007669"/>
    <property type="project" value="UniProtKB-SubCell"/>
</dbReference>
<feature type="transmembrane region" description="Helical" evidence="6">
    <location>
        <begin position="241"/>
        <end position="261"/>
    </location>
</feature>
<feature type="transmembrane region" description="Helical" evidence="6">
    <location>
        <begin position="85"/>
        <end position="113"/>
    </location>
</feature>
<dbReference type="Proteomes" id="UP000799778">
    <property type="component" value="Unassembled WGS sequence"/>
</dbReference>
<dbReference type="RefSeq" id="XP_033387156.1">
    <property type="nucleotide sequence ID" value="XM_033526961.1"/>
</dbReference>
<organism evidence="7 8">
    <name type="scientific">Aaosphaeria arxii CBS 175.79</name>
    <dbReference type="NCBI Taxonomy" id="1450172"/>
    <lineage>
        <taxon>Eukaryota</taxon>
        <taxon>Fungi</taxon>
        <taxon>Dikarya</taxon>
        <taxon>Ascomycota</taxon>
        <taxon>Pezizomycotina</taxon>
        <taxon>Dothideomycetes</taxon>
        <taxon>Pleosporomycetidae</taxon>
        <taxon>Pleosporales</taxon>
        <taxon>Pleosporales incertae sedis</taxon>
        <taxon>Aaosphaeria</taxon>
    </lineage>
</organism>
<gene>
    <name evidence="7" type="ORF">BU24DRAFT_418371</name>
</gene>
<dbReference type="OrthoDB" id="3358017at2759"/>
<feature type="transmembrane region" description="Helical" evidence="6">
    <location>
        <begin position="53"/>
        <end position="73"/>
    </location>
</feature>
<sequence>MVSKDHHPALDDPNAFVYYRYAPSLAAAAIFVALFGISSLLHIWQTWRKKSWFMTPFIIGALFEFVGYIGRILSSQDQWDRNAYIIQTLLLLLGPALFAATIYMILGRIILLTDGEKFSLIRRTWLTKIFVGGDVLSFVIQGAGGGVMSSADKNPGNMKKGENMIIGGLFVQLFFFGFFVVTSAVFQYRGRAHLNKLPKHIVWKKHIYVLYLTSTFILIRSVFRVVEYLQGNNGELLRKEVFLYVFDAVLMLAVAVSMNVVHPGDLAILIKQKLESAYSTDSSAIALDDGRRGVSQGKDRANADEGRYSGHV</sequence>
<dbReference type="AlphaFoldDB" id="A0A6A5Y167"/>
<keyword evidence="3 6" id="KW-1133">Transmembrane helix</keyword>
<evidence type="ECO:0000313" key="7">
    <source>
        <dbReference type="EMBL" id="KAF2018817.1"/>
    </source>
</evidence>
<dbReference type="PANTHER" id="PTHR31465">
    <property type="entry name" value="PROTEIN RTA1-RELATED"/>
    <property type="match status" value="1"/>
</dbReference>
<feature type="transmembrane region" description="Helical" evidence="6">
    <location>
        <begin position="207"/>
        <end position="226"/>
    </location>
</feature>
<dbReference type="PANTHER" id="PTHR31465:SF1">
    <property type="entry name" value="PROTEIN RTA1-RELATED"/>
    <property type="match status" value="1"/>
</dbReference>
<dbReference type="GeneID" id="54284358"/>
<keyword evidence="8" id="KW-1185">Reference proteome</keyword>
<feature type="transmembrane region" description="Helical" evidence="6">
    <location>
        <begin position="20"/>
        <end position="41"/>
    </location>
</feature>
<feature type="transmembrane region" description="Helical" evidence="6">
    <location>
        <begin position="125"/>
        <end position="144"/>
    </location>
</feature>
<feature type="transmembrane region" description="Helical" evidence="6">
    <location>
        <begin position="164"/>
        <end position="186"/>
    </location>
</feature>
<proteinExistence type="predicted"/>
<reference evidence="7" key="1">
    <citation type="journal article" date="2020" name="Stud. Mycol.">
        <title>101 Dothideomycetes genomes: a test case for predicting lifestyles and emergence of pathogens.</title>
        <authorList>
            <person name="Haridas S."/>
            <person name="Albert R."/>
            <person name="Binder M."/>
            <person name="Bloem J."/>
            <person name="Labutti K."/>
            <person name="Salamov A."/>
            <person name="Andreopoulos B."/>
            <person name="Baker S."/>
            <person name="Barry K."/>
            <person name="Bills G."/>
            <person name="Bluhm B."/>
            <person name="Cannon C."/>
            <person name="Castanera R."/>
            <person name="Culley D."/>
            <person name="Daum C."/>
            <person name="Ezra D."/>
            <person name="Gonzalez J."/>
            <person name="Henrissat B."/>
            <person name="Kuo A."/>
            <person name="Liang C."/>
            <person name="Lipzen A."/>
            <person name="Lutzoni F."/>
            <person name="Magnuson J."/>
            <person name="Mondo S."/>
            <person name="Nolan M."/>
            <person name="Ohm R."/>
            <person name="Pangilinan J."/>
            <person name="Park H.-J."/>
            <person name="Ramirez L."/>
            <person name="Alfaro M."/>
            <person name="Sun H."/>
            <person name="Tritt A."/>
            <person name="Yoshinaga Y."/>
            <person name="Zwiers L.-H."/>
            <person name="Turgeon B."/>
            <person name="Goodwin S."/>
            <person name="Spatafora J."/>
            <person name="Crous P."/>
            <person name="Grigoriev I."/>
        </authorList>
    </citation>
    <scope>NUCLEOTIDE SEQUENCE</scope>
    <source>
        <strain evidence="7">CBS 175.79</strain>
    </source>
</reference>
<protein>
    <submittedName>
        <fullName evidence="7">RTA1-domain-containing protein</fullName>
    </submittedName>
</protein>
<evidence type="ECO:0000256" key="2">
    <source>
        <dbReference type="ARBA" id="ARBA00022692"/>
    </source>
</evidence>
<accession>A0A6A5Y167</accession>
<evidence type="ECO:0000256" key="5">
    <source>
        <dbReference type="SAM" id="MobiDB-lite"/>
    </source>
</evidence>
<evidence type="ECO:0000256" key="4">
    <source>
        <dbReference type="ARBA" id="ARBA00023136"/>
    </source>
</evidence>
<keyword evidence="2 6" id="KW-0812">Transmembrane</keyword>
<evidence type="ECO:0000313" key="8">
    <source>
        <dbReference type="Proteomes" id="UP000799778"/>
    </source>
</evidence>
<keyword evidence="4 6" id="KW-0472">Membrane</keyword>
<feature type="region of interest" description="Disordered" evidence="5">
    <location>
        <begin position="290"/>
        <end position="312"/>
    </location>
</feature>
<comment type="subcellular location">
    <subcellularLocation>
        <location evidence="1">Membrane</location>
        <topology evidence="1">Multi-pass membrane protein</topology>
    </subcellularLocation>
</comment>
<dbReference type="InterPro" id="IPR007568">
    <property type="entry name" value="RTA1"/>
</dbReference>
<evidence type="ECO:0000256" key="6">
    <source>
        <dbReference type="SAM" id="Phobius"/>
    </source>
</evidence>
<evidence type="ECO:0000256" key="1">
    <source>
        <dbReference type="ARBA" id="ARBA00004141"/>
    </source>
</evidence>
<dbReference type="EMBL" id="ML978067">
    <property type="protein sequence ID" value="KAF2018817.1"/>
    <property type="molecule type" value="Genomic_DNA"/>
</dbReference>